<dbReference type="InterPro" id="IPR011333">
    <property type="entry name" value="SKP1/BTB/POZ_sf"/>
</dbReference>
<organism evidence="2 3">
    <name type="scientific">Coniochaeta ligniaria NRRL 30616</name>
    <dbReference type="NCBI Taxonomy" id="1408157"/>
    <lineage>
        <taxon>Eukaryota</taxon>
        <taxon>Fungi</taxon>
        <taxon>Dikarya</taxon>
        <taxon>Ascomycota</taxon>
        <taxon>Pezizomycotina</taxon>
        <taxon>Sordariomycetes</taxon>
        <taxon>Sordariomycetidae</taxon>
        <taxon>Coniochaetales</taxon>
        <taxon>Coniochaetaceae</taxon>
        <taxon>Coniochaeta</taxon>
    </lineage>
</organism>
<dbReference type="InParanoid" id="A0A1J7JQJ4"/>
<proteinExistence type="predicted"/>
<dbReference type="OrthoDB" id="5275938at2759"/>
<evidence type="ECO:0000313" key="2">
    <source>
        <dbReference type="EMBL" id="OIW30018.1"/>
    </source>
</evidence>
<evidence type="ECO:0000313" key="3">
    <source>
        <dbReference type="Proteomes" id="UP000182658"/>
    </source>
</evidence>
<feature type="region of interest" description="Disordered" evidence="1">
    <location>
        <begin position="191"/>
        <end position="232"/>
    </location>
</feature>
<gene>
    <name evidence="2" type="ORF">CONLIGDRAFT_669781</name>
</gene>
<keyword evidence="3" id="KW-1185">Reference proteome</keyword>
<dbReference type="STRING" id="1408157.A0A1J7JQJ4"/>
<dbReference type="AlphaFoldDB" id="A0A1J7JQJ4"/>
<dbReference type="EMBL" id="KV875097">
    <property type="protein sequence ID" value="OIW30018.1"/>
    <property type="molecule type" value="Genomic_DNA"/>
</dbReference>
<dbReference type="Gene3D" id="3.30.710.10">
    <property type="entry name" value="Potassium Channel Kv1.1, Chain A"/>
    <property type="match status" value="1"/>
</dbReference>
<dbReference type="Proteomes" id="UP000182658">
    <property type="component" value="Unassembled WGS sequence"/>
</dbReference>
<evidence type="ECO:0008006" key="4">
    <source>
        <dbReference type="Google" id="ProtNLM"/>
    </source>
</evidence>
<accession>A0A1J7JQJ4</accession>
<reference evidence="2 3" key="1">
    <citation type="submission" date="2016-10" db="EMBL/GenBank/DDBJ databases">
        <title>Draft genome sequence of Coniochaeta ligniaria NRRL30616, a lignocellulolytic fungus for bioabatement of inhibitors in plant biomass hydrolysates.</title>
        <authorList>
            <consortium name="DOE Joint Genome Institute"/>
            <person name="Jimenez D.J."/>
            <person name="Hector R.E."/>
            <person name="Riley R."/>
            <person name="Sun H."/>
            <person name="Grigoriev I.V."/>
            <person name="Van Elsas J.D."/>
            <person name="Nichols N.N."/>
        </authorList>
    </citation>
    <scope>NUCLEOTIDE SEQUENCE [LARGE SCALE GENOMIC DNA]</scope>
    <source>
        <strain evidence="2 3">NRRL 30616</strain>
    </source>
</reference>
<evidence type="ECO:0000256" key="1">
    <source>
        <dbReference type="SAM" id="MobiDB-lite"/>
    </source>
</evidence>
<name>A0A1J7JQJ4_9PEZI</name>
<sequence length="426" mass="48422">MPSTASTETEEEEYIFDMMGDLWLEIGESRTPCLVSSTAMAEASPVFRGMLLRGFSESKPLEGDWVVQLPDDDIDGFQIILSIIHDQWDDVPADFPELETLGFQQEDFKEALRLVYKVARVADKYDLVYILRPVAESWLRAPASGRFVPDKVDGSSAATLWIGWVFGDETLINWELRSVYLSAFVDENAGGDEHHAEKHEKARKDDGKEDCDQQDCRPRHIPSDHEGGMPACKEKTDRLPLWTSRLFGHTSPDDAYDILGLLDVTEQIESTRVTVLKSLLDPIRTFLEDNTLHGNCTISKAGTCQWHRARSNLLLESVCGATHEKLPQPESFKDSIQGLENKLDGMERDRIARWQLELYVSYARGLGIAPSERSKCRYHSKLYERMLSDAHGAYRKAPLLTLGKPQKAHLRRQRAQLGLGRFHMEW</sequence>
<protein>
    <recommendedName>
        <fullName evidence="4">BTB domain-containing protein</fullName>
    </recommendedName>
</protein>
<dbReference type="CDD" id="cd18186">
    <property type="entry name" value="BTB_POZ_ZBTB_KLHL-like"/>
    <property type="match status" value="1"/>
</dbReference>